<proteinExistence type="predicted"/>
<keyword evidence="2" id="KW-1185">Reference proteome</keyword>
<comment type="caution">
    <text evidence="1">The sequence shown here is derived from an EMBL/GenBank/DDBJ whole genome shotgun (WGS) entry which is preliminary data.</text>
</comment>
<protein>
    <recommendedName>
        <fullName evidence="3">Restriction endonuclease</fullName>
    </recommendedName>
</protein>
<dbReference type="EMBL" id="JAAMPJ010000024">
    <property type="protein sequence ID" value="NGY66486.1"/>
    <property type="molecule type" value="Genomic_DNA"/>
</dbReference>
<organism evidence="1 2">
    <name type="scientific">Lentzea alba</name>
    <dbReference type="NCBI Taxonomy" id="2714351"/>
    <lineage>
        <taxon>Bacteria</taxon>
        <taxon>Bacillati</taxon>
        <taxon>Actinomycetota</taxon>
        <taxon>Actinomycetes</taxon>
        <taxon>Pseudonocardiales</taxon>
        <taxon>Pseudonocardiaceae</taxon>
        <taxon>Lentzea</taxon>
    </lineage>
</organism>
<accession>A0A7C9S0K2</accession>
<dbReference type="Proteomes" id="UP000481360">
    <property type="component" value="Unassembled WGS sequence"/>
</dbReference>
<evidence type="ECO:0008006" key="3">
    <source>
        <dbReference type="Google" id="ProtNLM"/>
    </source>
</evidence>
<evidence type="ECO:0000313" key="1">
    <source>
        <dbReference type="EMBL" id="NGY66486.1"/>
    </source>
</evidence>
<name>A0A7C9S0K2_9PSEU</name>
<evidence type="ECO:0000313" key="2">
    <source>
        <dbReference type="Proteomes" id="UP000481360"/>
    </source>
</evidence>
<sequence length="140" mass="15527">MPEHYFDDVSNLLARCRGRWPPAYDMTDALWTVTMSVLLPQPAVLFALFQAEAGTVAGAREAFQMLITDLVGVRYPAANEVAGPGGGDWGIDTYVGRLDDSVVVWQSKFFPTWAGNDQQQQVRDSFKQLMTKAKSEGLPR</sequence>
<dbReference type="AlphaFoldDB" id="A0A7C9S0K2"/>
<gene>
    <name evidence="1" type="ORF">G7043_47160</name>
</gene>
<reference evidence="1 2" key="1">
    <citation type="submission" date="2020-03" db="EMBL/GenBank/DDBJ databases">
        <title>Isolation and identification of active actinomycetes.</title>
        <authorList>
            <person name="Sun X."/>
        </authorList>
    </citation>
    <scope>NUCLEOTIDE SEQUENCE [LARGE SCALE GENOMIC DNA]</scope>
    <source>
        <strain evidence="1 2">NEAU-D13</strain>
    </source>
</reference>